<evidence type="ECO:0000313" key="2">
    <source>
        <dbReference type="Proteomes" id="UP000325577"/>
    </source>
</evidence>
<gene>
    <name evidence="1" type="ORF">F0562_027622</name>
</gene>
<sequence>MAQSLRSRRACGALRCLLGVVQSFKGKNSLVITMSVDEKEELAENSHSSIRLGRRTDIDANKARGCGVGLGPGNGNGMAFANLEFGPLL</sequence>
<organism evidence="1 2">
    <name type="scientific">Nyssa sinensis</name>
    <dbReference type="NCBI Taxonomy" id="561372"/>
    <lineage>
        <taxon>Eukaryota</taxon>
        <taxon>Viridiplantae</taxon>
        <taxon>Streptophyta</taxon>
        <taxon>Embryophyta</taxon>
        <taxon>Tracheophyta</taxon>
        <taxon>Spermatophyta</taxon>
        <taxon>Magnoliopsida</taxon>
        <taxon>eudicotyledons</taxon>
        <taxon>Gunneridae</taxon>
        <taxon>Pentapetalae</taxon>
        <taxon>asterids</taxon>
        <taxon>Cornales</taxon>
        <taxon>Nyssaceae</taxon>
        <taxon>Nyssa</taxon>
    </lineage>
</organism>
<accession>A0A5J5B586</accession>
<keyword evidence="2" id="KW-1185">Reference proteome</keyword>
<evidence type="ECO:0000313" key="1">
    <source>
        <dbReference type="EMBL" id="KAA8537798.1"/>
    </source>
</evidence>
<dbReference type="EMBL" id="CM018038">
    <property type="protein sequence ID" value="KAA8537798.1"/>
    <property type="molecule type" value="Genomic_DNA"/>
</dbReference>
<reference evidence="1 2" key="1">
    <citation type="submission" date="2019-09" db="EMBL/GenBank/DDBJ databases">
        <title>A chromosome-level genome assembly of the Chinese tupelo Nyssa sinensis.</title>
        <authorList>
            <person name="Yang X."/>
            <person name="Kang M."/>
            <person name="Yang Y."/>
            <person name="Xiong H."/>
            <person name="Wang M."/>
            <person name="Zhang Z."/>
            <person name="Wang Z."/>
            <person name="Wu H."/>
            <person name="Ma T."/>
            <person name="Liu J."/>
            <person name="Xi Z."/>
        </authorList>
    </citation>
    <scope>NUCLEOTIDE SEQUENCE [LARGE SCALE GENOMIC DNA]</scope>
    <source>
        <strain evidence="1">J267</strain>
        <tissue evidence="1">Leaf</tissue>
    </source>
</reference>
<proteinExistence type="predicted"/>
<name>A0A5J5B586_9ASTE</name>
<dbReference type="AlphaFoldDB" id="A0A5J5B586"/>
<protein>
    <submittedName>
        <fullName evidence="1">Uncharacterized protein</fullName>
    </submittedName>
</protein>
<dbReference type="Proteomes" id="UP000325577">
    <property type="component" value="Linkage Group LG15"/>
</dbReference>